<dbReference type="EMBL" id="JAZDWU010000002">
    <property type="protein sequence ID" value="KAL0010655.1"/>
    <property type="molecule type" value="Genomic_DNA"/>
</dbReference>
<dbReference type="InterPro" id="IPR035892">
    <property type="entry name" value="C2_domain_sf"/>
</dbReference>
<dbReference type="AlphaFoldDB" id="A0AAW2DMY2"/>
<evidence type="ECO:0000313" key="2">
    <source>
        <dbReference type="Proteomes" id="UP001459277"/>
    </source>
</evidence>
<dbReference type="Proteomes" id="UP001459277">
    <property type="component" value="Unassembled WGS sequence"/>
</dbReference>
<reference evidence="1 2" key="1">
    <citation type="submission" date="2024-01" db="EMBL/GenBank/DDBJ databases">
        <title>A telomere-to-telomere, gap-free genome of sweet tea (Lithocarpus litseifolius).</title>
        <authorList>
            <person name="Zhou J."/>
        </authorList>
    </citation>
    <scope>NUCLEOTIDE SEQUENCE [LARGE SCALE GENOMIC DNA]</scope>
    <source>
        <strain evidence="1">Zhou-2022a</strain>
        <tissue evidence="1">Leaf</tissue>
    </source>
</reference>
<comment type="caution">
    <text evidence="1">The sequence shown here is derived from an EMBL/GenBank/DDBJ whole genome shotgun (WGS) entry which is preliminary data.</text>
</comment>
<dbReference type="SUPFAM" id="SSF49562">
    <property type="entry name" value="C2 domain (Calcium/lipid-binding domain, CaLB)"/>
    <property type="match status" value="1"/>
</dbReference>
<protein>
    <recommendedName>
        <fullName evidence="3">C2 domain-containing protein</fullName>
    </recommendedName>
</protein>
<evidence type="ECO:0008006" key="3">
    <source>
        <dbReference type="Google" id="ProtNLM"/>
    </source>
</evidence>
<keyword evidence="2" id="KW-1185">Reference proteome</keyword>
<organism evidence="1 2">
    <name type="scientific">Lithocarpus litseifolius</name>
    <dbReference type="NCBI Taxonomy" id="425828"/>
    <lineage>
        <taxon>Eukaryota</taxon>
        <taxon>Viridiplantae</taxon>
        <taxon>Streptophyta</taxon>
        <taxon>Embryophyta</taxon>
        <taxon>Tracheophyta</taxon>
        <taxon>Spermatophyta</taxon>
        <taxon>Magnoliopsida</taxon>
        <taxon>eudicotyledons</taxon>
        <taxon>Gunneridae</taxon>
        <taxon>Pentapetalae</taxon>
        <taxon>rosids</taxon>
        <taxon>fabids</taxon>
        <taxon>Fagales</taxon>
        <taxon>Fagaceae</taxon>
        <taxon>Lithocarpus</taxon>
    </lineage>
</organism>
<gene>
    <name evidence="1" type="ORF">SO802_005763</name>
</gene>
<sequence length="102" mass="11430">MKLSFIQITNSSDQCSALNHGLLSPPFSFWILANIEETVGIGKGVPKVYATIDLEKARVGKTRILENEPNNPRWSSLFISTVLIWLQMLFSLSRTIIQLGQP</sequence>
<accession>A0AAW2DMY2</accession>
<proteinExistence type="predicted"/>
<name>A0AAW2DMY2_9ROSI</name>
<evidence type="ECO:0000313" key="1">
    <source>
        <dbReference type="EMBL" id="KAL0010655.1"/>
    </source>
</evidence>